<name>A0A8X6M3S6_TRICU</name>
<dbReference type="GO" id="GO:0003964">
    <property type="term" value="F:RNA-directed DNA polymerase activity"/>
    <property type="evidence" value="ECO:0007669"/>
    <property type="project" value="UniProtKB-KW"/>
</dbReference>
<gene>
    <name evidence="1" type="primary">jockeypol_35</name>
    <name evidence="1" type="ORF">TNCT_214271</name>
</gene>
<dbReference type="AlphaFoldDB" id="A0A8X6M3S6"/>
<dbReference type="Proteomes" id="UP000887116">
    <property type="component" value="Unassembled WGS sequence"/>
</dbReference>
<dbReference type="OrthoDB" id="6430380at2759"/>
<keyword evidence="1" id="KW-0695">RNA-directed DNA polymerase</keyword>
<keyword evidence="1" id="KW-0808">Transferase</keyword>
<organism evidence="1 2">
    <name type="scientific">Trichonephila clavata</name>
    <name type="common">Joro spider</name>
    <name type="synonym">Nephila clavata</name>
    <dbReference type="NCBI Taxonomy" id="2740835"/>
    <lineage>
        <taxon>Eukaryota</taxon>
        <taxon>Metazoa</taxon>
        <taxon>Ecdysozoa</taxon>
        <taxon>Arthropoda</taxon>
        <taxon>Chelicerata</taxon>
        <taxon>Arachnida</taxon>
        <taxon>Araneae</taxon>
        <taxon>Araneomorphae</taxon>
        <taxon>Entelegynae</taxon>
        <taxon>Araneoidea</taxon>
        <taxon>Nephilidae</taxon>
        <taxon>Trichonephila</taxon>
    </lineage>
</organism>
<protein>
    <submittedName>
        <fullName evidence="1">RNA-directed DNA polymerase from mobile element jockey</fullName>
    </submittedName>
</protein>
<keyword evidence="1" id="KW-0548">Nucleotidyltransferase</keyword>
<reference evidence="1" key="1">
    <citation type="submission" date="2020-07" db="EMBL/GenBank/DDBJ databases">
        <title>Multicomponent nature underlies the extraordinary mechanical properties of spider dragline silk.</title>
        <authorList>
            <person name="Kono N."/>
            <person name="Nakamura H."/>
            <person name="Mori M."/>
            <person name="Yoshida Y."/>
            <person name="Ohtoshi R."/>
            <person name="Malay A.D."/>
            <person name="Moran D.A.P."/>
            <person name="Tomita M."/>
            <person name="Numata K."/>
            <person name="Arakawa K."/>
        </authorList>
    </citation>
    <scope>NUCLEOTIDE SEQUENCE</scope>
</reference>
<accession>A0A8X6M3S6</accession>
<comment type="caution">
    <text evidence="1">The sequence shown here is derived from an EMBL/GenBank/DDBJ whole genome shotgun (WGS) entry which is preliminary data.</text>
</comment>
<proteinExistence type="predicted"/>
<sequence length="155" mass="17929">MSGPSLSTIFRAAITSISRGKHKNRKPTLIHDSEILQKLLSQRDQLLKSHNLNDNTDARIELNELNAEIKWEYRTIKSNNWQDLCRSWDYKTPNTRLWKLAKNLDKIQPQQEHTNSIVDANGSPTVNDQETAKALGHYYAEESKLVFNREDKKIG</sequence>
<evidence type="ECO:0000313" key="2">
    <source>
        <dbReference type="Proteomes" id="UP000887116"/>
    </source>
</evidence>
<dbReference type="EMBL" id="BMAO01039545">
    <property type="protein sequence ID" value="GFR32170.1"/>
    <property type="molecule type" value="Genomic_DNA"/>
</dbReference>
<evidence type="ECO:0000313" key="1">
    <source>
        <dbReference type="EMBL" id="GFR32170.1"/>
    </source>
</evidence>
<keyword evidence="2" id="KW-1185">Reference proteome</keyword>